<keyword evidence="6 7" id="KW-0472">Membrane</keyword>
<feature type="transmembrane region" description="Helical" evidence="7">
    <location>
        <begin position="1245"/>
        <end position="1265"/>
    </location>
</feature>
<evidence type="ECO:0000256" key="1">
    <source>
        <dbReference type="ARBA" id="ARBA00004141"/>
    </source>
</evidence>
<evidence type="ECO:0000256" key="6">
    <source>
        <dbReference type="ARBA" id="ARBA00023136"/>
    </source>
</evidence>
<dbReference type="InterPro" id="IPR026082">
    <property type="entry name" value="ABCA"/>
</dbReference>
<feature type="transmembrane region" description="Helical" evidence="7">
    <location>
        <begin position="361"/>
        <end position="380"/>
    </location>
</feature>
<feature type="transmembrane region" description="Helical" evidence="7">
    <location>
        <begin position="387"/>
        <end position="405"/>
    </location>
</feature>
<dbReference type="GO" id="GO:0016887">
    <property type="term" value="F:ATP hydrolysis activity"/>
    <property type="evidence" value="ECO:0007669"/>
    <property type="project" value="InterPro"/>
</dbReference>
<evidence type="ECO:0000256" key="2">
    <source>
        <dbReference type="ARBA" id="ARBA00022692"/>
    </source>
</evidence>
<dbReference type="PANTHER" id="PTHR19229">
    <property type="entry name" value="ATP-BINDING CASSETTE TRANSPORTER SUBFAMILY A ABCA"/>
    <property type="match status" value="1"/>
</dbReference>
<dbReference type="InterPro" id="IPR003439">
    <property type="entry name" value="ABC_transporter-like_ATP-bd"/>
</dbReference>
<sequence length="1622" mass="187246">MKAFKLLLKKNLISDVRSWTWLLFEILVFTLCLLYSVINPLQEVRRHEMDSKLVPENKDMVHMYKGFVPLSDLNYTRELIKGDMPDSLFYTPENAFTKKLLNGVIKVLGLKSIKGFKDEIYLESNFDDKKAFAGIVFYNTSDDIPQRLSISLRFPSELRTVHSDTPIYQNYWVTRCTGFLTEQEMKGKGLKHVSLYQREGFLQLQHCLFLQWLSLRQADSENTMEIVYGSLLYPSDIYYCEFSDTPNFRWFCYYMTFLITYLSQVSKYSKEVQENIFAYHWTYKVQNGHHWWAHFVVSFAHVMILVIIVTVAFTIKWAVEPEFKFGYVPTLLFFVFMVLYGIALILTAMITTAIFRNAKSAIVFSITIWIGTFALLAIAIDVEPRPTIGVLICFAVFFNNMYPFTVDFLSGYKTVEFYDLLIIMLFPIGYIIVLLLLLSLCDYFLLYKGRDKNGFSIIGIPYFCRKKSKRARKPDPVNPRAYPLNPQNSSWLNYEFGAYNLTIMLSLKNVFTFLDDQKVYPHLKDITMRIFKNEISIILGSNNTGKTTLLKVLAGWVKYSGSIYFNSAHEICENLDYYQQYVDICMSHCPLFDMLTVKETLSYFALMKQKEVNLEQTNLEVYKWLDRLKPAAIKEHWYVNRLSYANKRLLALCCALCNNTTIVLLDEPTVNMRSFEQSLYWHILQKEKPDRAIIVTTNSVDEAEHLGDRIGVLSDGYLMAWGTPIFLKSHFAKDYSLILLRDTSKPLRPILDLLKTYISNIVITNQIGDKVVFKMPPEKRPEYQKILIALEQNASEYGIRNITVVSGEMGDVFMNLSLESELQQNLPDLRRVLHRNEPVSQNTKNQVKAMLYKKLISTAPNIMPIIIIFAVFSVIFLINELTKSIQPISDVERGGMMGFRLHEPSRKMIDDISDDCEHVEIKDLQQGPTTPKFSITHHSYIFQTFECVKERFHDIMEYNFYKFNQKGAVQIIGNEFTVWASQNIFHTAPVTLNLAQNMMLRHLYPDKPEIITTIVNNPIPMSMSAKFSLMESQIVSLRIPLTLGIIMPLSVSSFIFCLAEELNNGFFTLQKMAGLRLITFWIINFVWDFVTLLIYCILYFIVMIFSTIEGIPLSGKLATFLLMCLHNAPALFIVYLTALFVDGNKLRAFLIATIVQMVTGLCVFVLYWDVTCHNSVALYTCMIFPTFALLQGASNIYMLSKERQYCAHRCEGITNCTSENMCELMQNCCFGSLFKWHTPGILMSLVYMILSAFLYAFLLWLYYYLQQNPEFMVPPRIKHVISGYSVYDDDDVIEEKLRVATFKAKNVKKYNVVVDQLEKEIPKHGELLKTISFTVDKQKCFAIYGSRNSGKTHIIKQLVGEKRFFYGEIYICKVNTKRKLNDAYVHMGYCPESKGLVSGFTPRQLLTLLFRIRGLPQKLITEKIREISISLCLQGLINKKIGQLPRSIRRRVSIAVAFMANSSVLILDEPTRGLPAIEKRLIWNVLRYLRYCGNSIIFATTDSHECDVLADTVLIVDDGVMLAIGSAHYLRQKFTIGFYVDIKLRLDGSTDAETDKKKVNSNVLIYYVPVEDVSYSYLFGSLEKNRRRLNISEYSVCQGSLTNGMDNILKARAEKKKFSKST</sequence>
<comment type="subcellular location">
    <subcellularLocation>
        <location evidence="1">Membrane</location>
        <topology evidence="1">Multi-pass membrane protein</topology>
    </subcellularLocation>
</comment>
<reference evidence="9" key="1">
    <citation type="submission" date="2020-05" db="UniProtKB">
        <authorList>
            <consortium name="EnsemblMetazoa"/>
        </authorList>
    </citation>
    <scope>IDENTIFICATION</scope>
    <source>
        <strain evidence="9">TTRI</strain>
    </source>
</reference>
<feature type="transmembrane region" description="Helical" evidence="7">
    <location>
        <begin position="331"/>
        <end position="355"/>
    </location>
</feature>
<name>A0A1A9UE58_GLOAU</name>
<dbReference type="Pfam" id="PF00005">
    <property type="entry name" value="ABC_tran"/>
    <property type="match status" value="2"/>
</dbReference>
<dbReference type="InterPro" id="IPR027417">
    <property type="entry name" value="P-loop_NTPase"/>
</dbReference>
<feature type="domain" description="ABC transporter" evidence="8">
    <location>
        <begin position="505"/>
        <end position="740"/>
    </location>
</feature>
<dbReference type="InterPro" id="IPR013525">
    <property type="entry name" value="ABC2_TM"/>
</dbReference>
<dbReference type="InterPro" id="IPR056264">
    <property type="entry name" value="R2_ABCA1-4-like"/>
</dbReference>
<dbReference type="VEuPathDB" id="VectorBase:GAUT001777"/>
<dbReference type="PROSITE" id="PS50893">
    <property type="entry name" value="ABC_TRANSPORTER_2"/>
    <property type="match status" value="2"/>
</dbReference>
<feature type="transmembrane region" description="Helical" evidence="7">
    <location>
        <begin position="1080"/>
        <end position="1105"/>
    </location>
</feature>
<evidence type="ECO:0000256" key="7">
    <source>
        <dbReference type="SAM" id="Phobius"/>
    </source>
</evidence>
<feature type="transmembrane region" description="Helical" evidence="7">
    <location>
        <begin position="858"/>
        <end position="878"/>
    </location>
</feature>
<dbReference type="GO" id="GO:0016020">
    <property type="term" value="C:membrane"/>
    <property type="evidence" value="ECO:0007669"/>
    <property type="project" value="UniProtKB-SubCell"/>
</dbReference>
<evidence type="ECO:0000313" key="9">
    <source>
        <dbReference type="EnsemblMetazoa" id="GAUT001777-PA"/>
    </source>
</evidence>
<dbReference type="GO" id="GO:0005319">
    <property type="term" value="F:lipid transporter activity"/>
    <property type="evidence" value="ECO:0007669"/>
    <property type="project" value="TreeGrafter"/>
</dbReference>
<proteinExistence type="predicted"/>
<dbReference type="Gene3D" id="3.40.50.300">
    <property type="entry name" value="P-loop containing nucleotide triphosphate hydrolases"/>
    <property type="match status" value="2"/>
</dbReference>
<evidence type="ECO:0000256" key="4">
    <source>
        <dbReference type="ARBA" id="ARBA00022840"/>
    </source>
</evidence>
<dbReference type="InterPro" id="IPR003593">
    <property type="entry name" value="AAA+_ATPase"/>
</dbReference>
<dbReference type="SMART" id="SM00382">
    <property type="entry name" value="AAA"/>
    <property type="match status" value="2"/>
</dbReference>
<feature type="transmembrane region" description="Helical" evidence="7">
    <location>
        <begin position="1117"/>
        <end position="1141"/>
    </location>
</feature>
<dbReference type="Pfam" id="PF12698">
    <property type="entry name" value="ABC2_membrane_3"/>
    <property type="match status" value="1"/>
</dbReference>
<feature type="transmembrane region" description="Helical" evidence="7">
    <location>
        <begin position="1148"/>
        <end position="1170"/>
    </location>
</feature>
<evidence type="ECO:0000256" key="5">
    <source>
        <dbReference type="ARBA" id="ARBA00022989"/>
    </source>
</evidence>
<keyword evidence="4" id="KW-0067">ATP-binding</keyword>
<feature type="transmembrane region" description="Helical" evidence="7">
    <location>
        <begin position="1176"/>
        <end position="1199"/>
    </location>
</feature>
<dbReference type="GO" id="GO:0140359">
    <property type="term" value="F:ABC-type transporter activity"/>
    <property type="evidence" value="ECO:0007669"/>
    <property type="project" value="InterPro"/>
</dbReference>
<dbReference type="GO" id="GO:0005524">
    <property type="term" value="F:ATP binding"/>
    <property type="evidence" value="ECO:0007669"/>
    <property type="project" value="UniProtKB-KW"/>
</dbReference>
<feature type="transmembrane region" description="Helical" evidence="7">
    <location>
        <begin position="291"/>
        <end position="319"/>
    </location>
</feature>
<dbReference type="EnsemblMetazoa" id="GAUT001777-RA">
    <property type="protein sequence ID" value="GAUT001777-PA"/>
    <property type="gene ID" value="GAUT001777"/>
</dbReference>
<feature type="transmembrane region" description="Helical" evidence="7">
    <location>
        <begin position="21"/>
        <end position="38"/>
    </location>
</feature>
<keyword evidence="2 7" id="KW-0812">Transmembrane</keyword>
<evidence type="ECO:0000313" key="10">
    <source>
        <dbReference type="Proteomes" id="UP000078200"/>
    </source>
</evidence>
<evidence type="ECO:0000259" key="8">
    <source>
        <dbReference type="PROSITE" id="PS50893"/>
    </source>
</evidence>
<keyword evidence="3" id="KW-0547">Nucleotide-binding</keyword>
<dbReference type="SUPFAM" id="SSF52540">
    <property type="entry name" value="P-loop containing nucleoside triphosphate hydrolases"/>
    <property type="match status" value="2"/>
</dbReference>
<dbReference type="Proteomes" id="UP000078200">
    <property type="component" value="Unassembled WGS sequence"/>
</dbReference>
<feature type="domain" description="ABC transporter" evidence="8">
    <location>
        <begin position="1302"/>
        <end position="1543"/>
    </location>
</feature>
<evidence type="ECO:0000256" key="3">
    <source>
        <dbReference type="ARBA" id="ARBA00022741"/>
    </source>
</evidence>
<dbReference type="PANTHER" id="PTHR19229:SF250">
    <property type="entry name" value="ABC TRANSPORTER DOMAIN-CONTAINING PROTEIN-RELATED"/>
    <property type="match status" value="1"/>
</dbReference>
<keyword evidence="5 7" id="KW-1133">Transmembrane helix</keyword>
<organism evidence="9 10">
    <name type="scientific">Glossina austeni</name>
    <name type="common">Savannah tsetse fly</name>
    <dbReference type="NCBI Taxonomy" id="7395"/>
    <lineage>
        <taxon>Eukaryota</taxon>
        <taxon>Metazoa</taxon>
        <taxon>Ecdysozoa</taxon>
        <taxon>Arthropoda</taxon>
        <taxon>Hexapoda</taxon>
        <taxon>Insecta</taxon>
        <taxon>Pterygota</taxon>
        <taxon>Neoptera</taxon>
        <taxon>Endopterygota</taxon>
        <taxon>Diptera</taxon>
        <taxon>Brachycera</taxon>
        <taxon>Muscomorpha</taxon>
        <taxon>Hippoboscoidea</taxon>
        <taxon>Glossinidae</taxon>
        <taxon>Glossina</taxon>
    </lineage>
</organism>
<keyword evidence="10" id="KW-1185">Reference proteome</keyword>
<dbReference type="Pfam" id="PF23321">
    <property type="entry name" value="R1_ABCA1"/>
    <property type="match status" value="1"/>
</dbReference>
<feature type="transmembrane region" description="Helical" evidence="7">
    <location>
        <begin position="417"/>
        <end position="446"/>
    </location>
</feature>
<dbReference type="STRING" id="7395.A0A1A9UE58"/>
<accession>A0A1A9UE58</accession>
<protein>
    <recommendedName>
        <fullName evidence="8">ABC transporter domain-containing protein</fullName>
    </recommendedName>
</protein>